<keyword evidence="1" id="KW-1133">Transmembrane helix</keyword>
<protein>
    <submittedName>
        <fullName evidence="2">Uncharacterized protein</fullName>
    </submittedName>
</protein>
<evidence type="ECO:0000256" key="1">
    <source>
        <dbReference type="SAM" id="Phobius"/>
    </source>
</evidence>
<proteinExistence type="predicted"/>
<feature type="transmembrane region" description="Helical" evidence="1">
    <location>
        <begin position="91"/>
        <end position="112"/>
    </location>
</feature>
<reference evidence="2 3" key="1">
    <citation type="submission" date="2019-12" db="EMBL/GenBank/DDBJ databases">
        <authorList>
            <person name="Huq M.A."/>
        </authorList>
    </citation>
    <scope>NUCLEOTIDE SEQUENCE [LARGE SCALE GENOMIC DNA]</scope>
    <source>
        <strain evidence="2 3">MAH-34</strain>
    </source>
</reference>
<comment type="caution">
    <text evidence="2">The sequence shown here is derived from an EMBL/GenBank/DDBJ whole genome shotgun (WGS) entry which is preliminary data.</text>
</comment>
<dbReference type="InterPro" id="IPR048147">
    <property type="entry name" value="CBO0543-like"/>
</dbReference>
<feature type="transmembrane region" description="Helical" evidence="1">
    <location>
        <begin position="55"/>
        <end position="71"/>
    </location>
</feature>
<dbReference type="EMBL" id="WSEM01000016">
    <property type="protein sequence ID" value="MVQ36190.1"/>
    <property type="molecule type" value="Genomic_DNA"/>
</dbReference>
<organism evidence="2 3">
    <name type="scientific">Paenibacillus anseongense</name>
    <dbReference type="NCBI Taxonomy" id="2682845"/>
    <lineage>
        <taxon>Bacteria</taxon>
        <taxon>Bacillati</taxon>
        <taxon>Bacillota</taxon>
        <taxon>Bacilli</taxon>
        <taxon>Bacillales</taxon>
        <taxon>Paenibacillaceae</taxon>
        <taxon>Paenibacillus</taxon>
    </lineage>
</organism>
<name>A0ABW9UCS5_9BACL</name>
<dbReference type="Proteomes" id="UP000467637">
    <property type="component" value="Unassembled WGS sequence"/>
</dbReference>
<accession>A0ABW9UCS5</accession>
<evidence type="ECO:0000313" key="3">
    <source>
        <dbReference type="Proteomes" id="UP000467637"/>
    </source>
</evidence>
<sequence length="181" mass="21342">MSDQLHEIQQNGAHVELVRWLTSGVFTWQWWFLLAGLIVPWIILLKLIDRKRAHVIWFYGLMILIITSFTDDLGAEIGTWVYPIKLVPYSLISFPFDFSVVPVAQMLIFQYFRSWKKFLIALLIQAMIFAFIGEPFSVWAGTITYYGWTYYYSFLYYIFTGSLTKAFVNYWTPKKSNSLNP</sequence>
<keyword evidence="3" id="KW-1185">Reference proteome</keyword>
<feature type="transmembrane region" description="Helical" evidence="1">
    <location>
        <begin position="28"/>
        <end position="48"/>
    </location>
</feature>
<feature type="transmembrane region" description="Helical" evidence="1">
    <location>
        <begin position="154"/>
        <end position="172"/>
    </location>
</feature>
<keyword evidence="1" id="KW-0472">Membrane</keyword>
<keyword evidence="1" id="KW-0812">Transmembrane</keyword>
<gene>
    <name evidence="2" type="ORF">GON05_16350</name>
</gene>
<feature type="transmembrane region" description="Helical" evidence="1">
    <location>
        <begin position="119"/>
        <end position="148"/>
    </location>
</feature>
<evidence type="ECO:0000313" key="2">
    <source>
        <dbReference type="EMBL" id="MVQ36190.1"/>
    </source>
</evidence>
<dbReference type="NCBIfam" id="NF041644">
    <property type="entry name" value="CBO0543_fam"/>
    <property type="match status" value="1"/>
</dbReference>